<feature type="domain" description="HTH lacI-type" evidence="5">
    <location>
        <begin position="11"/>
        <end position="65"/>
    </location>
</feature>
<dbReference type="PROSITE" id="PS00356">
    <property type="entry name" value="HTH_LACI_1"/>
    <property type="match status" value="1"/>
</dbReference>
<dbReference type="Pfam" id="PF13377">
    <property type="entry name" value="Peripla_BP_3"/>
    <property type="match status" value="1"/>
</dbReference>
<feature type="region of interest" description="Disordered" evidence="4">
    <location>
        <begin position="334"/>
        <end position="360"/>
    </location>
</feature>
<dbReference type="GO" id="GO:0003700">
    <property type="term" value="F:DNA-binding transcription factor activity"/>
    <property type="evidence" value="ECO:0007669"/>
    <property type="project" value="TreeGrafter"/>
</dbReference>
<proteinExistence type="predicted"/>
<dbReference type="SUPFAM" id="SSF47413">
    <property type="entry name" value="lambda repressor-like DNA-binding domains"/>
    <property type="match status" value="1"/>
</dbReference>
<evidence type="ECO:0000256" key="2">
    <source>
        <dbReference type="ARBA" id="ARBA00023125"/>
    </source>
</evidence>
<evidence type="ECO:0000313" key="7">
    <source>
        <dbReference type="Proteomes" id="UP000598146"/>
    </source>
</evidence>
<dbReference type="InterPro" id="IPR046335">
    <property type="entry name" value="LacI/GalR-like_sensor"/>
</dbReference>
<dbReference type="SUPFAM" id="SSF53822">
    <property type="entry name" value="Periplasmic binding protein-like I"/>
    <property type="match status" value="1"/>
</dbReference>
<keyword evidence="2 6" id="KW-0238">DNA-binding</keyword>
<dbReference type="Proteomes" id="UP000598146">
    <property type="component" value="Unassembled WGS sequence"/>
</dbReference>
<comment type="caution">
    <text evidence="6">The sequence shown here is derived from an EMBL/GenBank/DDBJ whole genome shotgun (WGS) entry which is preliminary data.</text>
</comment>
<keyword evidence="7" id="KW-1185">Reference proteome</keyword>
<evidence type="ECO:0000259" key="5">
    <source>
        <dbReference type="PROSITE" id="PS50932"/>
    </source>
</evidence>
<dbReference type="PANTHER" id="PTHR30146:SF109">
    <property type="entry name" value="HTH-TYPE TRANSCRIPTIONAL REGULATOR GALS"/>
    <property type="match status" value="1"/>
</dbReference>
<protein>
    <submittedName>
        <fullName evidence="6">LacI family DNA-binding transcriptional regulator</fullName>
    </submittedName>
</protein>
<evidence type="ECO:0000256" key="4">
    <source>
        <dbReference type="SAM" id="MobiDB-lite"/>
    </source>
</evidence>
<dbReference type="SMART" id="SM00354">
    <property type="entry name" value="HTH_LACI"/>
    <property type="match status" value="1"/>
</dbReference>
<name>A0A931CHV6_9ACTN</name>
<dbReference type="GO" id="GO:0000976">
    <property type="term" value="F:transcription cis-regulatory region binding"/>
    <property type="evidence" value="ECO:0007669"/>
    <property type="project" value="TreeGrafter"/>
</dbReference>
<accession>A0A931CHV6</accession>
<evidence type="ECO:0000256" key="1">
    <source>
        <dbReference type="ARBA" id="ARBA00023015"/>
    </source>
</evidence>
<organism evidence="6 7">
    <name type="scientific">Actinoplanes aureus</name>
    <dbReference type="NCBI Taxonomy" id="2792083"/>
    <lineage>
        <taxon>Bacteria</taxon>
        <taxon>Bacillati</taxon>
        <taxon>Actinomycetota</taxon>
        <taxon>Actinomycetes</taxon>
        <taxon>Micromonosporales</taxon>
        <taxon>Micromonosporaceae</taxon>
        <taxon>Actinoplanes</taxon>
    </lineage>
</organism>
<dbReference type="RefSeq" id="WP_196418226.1">
    <property type="nucleotide sequence ID" value="NZ_JADQTO010000020.1"/>
</dbReference>
<dbReference type="Pfam" id="PF00356">
    <property type="entry name" value="LacI"/>
    <property type="match status" value="1"/>
</dbReference>
<dbReference type="InterPro" id="IPR000843">
    <property type="entry name" value="HTH_LacI"/>
</dbReference>
<dbReference type="Gene3D" id="3.40.50.2300">
    <property type="match status" value="2"/>
</dbReference>
<evidence type="ECO:0000313" key="6">
    <source>
        <dbReference type="EMBL" id="MBG0566448.1"/>
    </source>
</evidence>
<reference evidence="6" key="1">
    <citation type="submission" date="2020-11" db="EMBL/GenBank/DDBJ databases">
        <title>Isolation and identification of active actinomycetes.</title>
        <authorList>
            <person name="Sun X."/>
        </authorList>
    </citation>
    <scope>NUCLEOTIDE SEQUENCE</scope>
    <source>
        <strain evidence="6">NEAU-A11</strain>
    </source>
</reference>
<dbReference type="EMBL" id="JADQTO010000020">
    <property type="protein sequence ID" value="MBG0566448.1"/>
    <property type="molecule type" value="Genomic_DNA"/>
</dbReference>
<sequence length="360" mass="37906">MPNGRAPARRVTIIDVAKHAGVSTTAVSKVLRNAYGASPEMQAKVRAAIDELGYRPSAAARGMRGQTYTIGVMLPDIRNPFFADVLDGVNAQLGGTDYQVLIASACNDEPAEAHVTDAMIDRNMDGVILIAPLTSRKRLERIARTVPTVVVGRHGNSAVYDTVADDDFTGAGLVVAHLAELGHQRIAHIEHDETDPVRLTEMPNAIRAVGYRHAMQAHGLGDFVDIASTTYTQHGGYLGAKQLLARPQRPTAIFAGADIVAMGVLDALTEAGLSVPGDISVAGYDNTTFAAFAPISLTTVDQAGHQIGVNAARLLLDRIADDSRPATQVKLSPRLVTRRSTAAPGGGAAAARTASQDPVL</sequence>
<dbReference type="PANTHER" id="PTHR30146">
    <property type="entry name" value="LACI-RELATED TRANSCRIPTIONAL REPRESSOR"/>
    <property type="match status" value="1"/>
</dbReference>
<dbReference type="InterPro" id="IPR010982">
    <property type="entry name" value="Lambda_DNA-bd_dom_sf"/>
</dbReference>
<gene>
    <name evidence="6" type="ORF">I4J89_33880</name>
</gene>
<dbReference type="PROSITE" id="PS50932">
    <property type="entry name" value="HTH_LACI_2"/>
    <property type="match status" value="1"/>
</dbReference>
<dbReference type="Gene3D" id="1.10.260.40">
    <property type="entry name" value="lambda repressor-like DNA-binding domains"/>
    <property type="match status" value="1"/>
</dbReference>
<keyword evidence="1" id="KW-0805">Transcription regulation</keyword>
<evidence type="ECO:0000256" key="3">
    <source>
        <dbReference type="ARBA" id="ARBA00023163"/>
    </source>
</evidence>
<dbReference type="CDD" id="cd06267">
    <property type="entry name" value="PBP1_LacI_sugar_binding-like"/>
    <property type="match status" value="1"/>
</dbReference>
<feature type="compositionally biased region" description="Low complexity" evidence="4">
    <location>
        <begin position="338"/>
        <end position="360"/>
    </location>
</feature>
<dbReference type="InterPro" id="IPR028082">
    <property type="entry name" value="Peripla_BP_I"/>
</dbReference>
<dbReference type="AlphaFoldDB" id="A0A931CHV6"/>
<keyword evidence="3" id="KW-0804">Transcription</keyword>
<dbReference type="CDD" id="cd01392">
    <property type="entry name" value="HTH_LacI"/>
    <property type="match status" value="1"/>
</dbReference>